<comment type="caution">
    <text evidence="1">The sequence shown here is derived from an EMBL/GenBank/DDBJ whole genome shotgun (WGS) entry which is preliminary data.</text>
</comment>
<protein>
    <submittedName>
        <fullName evidence="1">Uncharacterized protein</fullName>
    </submittedName>
</protein>
<dbReference type="EMBL" id="LAZR01029249">
    <property type="protein sequence ID" value="KKL60142.1"/>
    <property type="molecule type" value="Genomic_DNA"/>
</dbReference>
<dbReference type="AlphaFoldDB" id="A0A0F9GAF6"/>
<proteinExistence type="predicted"/>
<name>A0A0F9GAF6_9ZZZZ</name>
<accession>A0A0F9GAF6</accession>
<sequence>MGEKEIDKSEWKTKNPKFLEYDSKNKIVDVFVKQDPQCPFPFHEEDWWHQGWSLEYFILIVKEFFRRNYLNGYRLVKIV</sequence>
<evidence type="ECO:0000313" key="1">
    <source>
        <dbReference type="EMBL" id="KKL60142.1"/>
    </source>
</evidence>
<gene>
    <name evidence="1" type="ORF">LCGC14_2208240</name>
</gene>
<reference evidence="1" key="1">
    <citation type="journal article" date="2015" name="Nature">
        <title>Complex archaea that bridge the gap between prokaryotes and eukaryotes.</title>
        <authorList>
            <person name="Spang A."/>
            <person name="Saw J.H."/>
            <person name="Jorgensen S.L."/>
            <person name="Zaremba-Niedzwiedzka K."/>
            <person name="Martijn J."/>
            <person name="Lind A.E."/>
            <person name="van Eijk R."/>
            <person name="Schleper C."/>
            <person name="Guy L."/>
            <person name="Ettema T.J."/>
        </authorList>
    </citation>
    <scope>NUCLEOTIDE SEQUENCE</scope>
</reference>
<organism evidence="1">
    <name type="scientific">marine sediment metagenome</name>
    <dbReference type="NCBI Taxonomy" id="412755"/>
    <lineage>
        <taxon>unclassified sequences</taxon>
        <taxon>metagenomes</taxon>
        <taxon>ecological metagenomes</taxon>
    </lineage>
</organism>